<protein>
    <submittedName>
        <fullName evidence="2">Retrovirus-related Pol polyprotein from transposon TNT 1-94</fullName>
    </submittedName>
</protein>
<reference evidence="2 3" key="1">
    <citation type="submission" date="2024-04" db="EMBL/GenBank/DDBJ databases">
        <title>Genome assembly C_amara_ONT_v2.</title>
        <authorList>
            <person name="Yant L."/>
            <person name="Moore C."/>
            <person name="Slenker M."/>
        </authorList>
    </citation>
    <scope>NUCLEOTIDE SEQUENCE [LARGE SCALE GENOMIC DNA]</scope>
    <source>
        <tissue evidence="2">Leaf</tissue>
    </source>
</reference>
<comment type="caution">
    <text evidence="2">The sequence shown here is derived from an EMBL/GenBank/DDBJ whole genome shotgun (WGS) entry which is preliminary data.</text>
</comment>
<feature type="domain" description="Reverse transcriptase Ty1/copia-type" evidence="1">
    <location>
        <begin position="143"/>
        <end position="362"/>
    </location>
</feature>
<keyword evidence="3" id="KW-1185">Reference proteome</keyword>
<dbReference type="InterPro" id="IPR013103">
    <property type="entry name" value="RVT_2"/>
</dbReference>
<proteinExistence type="predicted"/>
<dbReference type="AlphaFoldDB" id="A0ABD1B907"/>
<dbReference type="Pfam" id="PF07727">
    <property type="entry name" value="RVT_2"/>
    <property type="match status" value="1"/>
</dbReference>
<gene>
    <name evidence="2" type="ORF">V5N11_017048</name>
</gene>
<evidence type="ECO:0000259" key="1">
    <source>
        <dbReference type="Pfam" id="PF07727"/>
    </source>
</evidence>
<dbReference type="InterPro" id="IPR043502">
    <property type="entry name" value="DNA/RNA_pol_sf"/>
</dbReference>
<dbReference type="SUPFAM" id="SSF56672">
    <property type="entry name" value="DNA/RNA polymerases"/>
    <property type="match status" value="1"/>
</dbReference>
<accession>A0ABD1B907</accession>
<name>A0ABD1B907_CARAN</name>
<organism evidence="2 3">
    <name type="scientific">Cardamine amara subsp. amara</name>
    <dbReference type="NCBI Taxonomy" id="228776"/>
    <lineage>
        <taxon>Eukaryota</taxon>
        <taxon>Viridiplantae</taxon>
        <taxon>Streptophyta</taxon>
        <taxon>Embryophyta</taxon>
        <taxon>Tracheophyta</taxon>
        <taxon>Spermatophyta</taxon>
        <taxon>Magnoliopsida</taxon>
        <taxon>eudicotyledons</taxon>
        <taxon>Gunneridae</taxon>
        <taxon>Pentapetalae</taxon>
        <taxon>rosids</taxon>
        <taxon>malvids</taxon>
        <taxon>Brassicales</taxon>
        <taxon>Brassicaceae</taxon>
        <taxon>Cardamineae</taxon>
        <taxon>Cardamine</taxon>
    </lineage>
</organism>
<dbReference type="EMBL" id="JBANAX010000290">
    <property type="protein sequence ID" value="KAL1215284.1"/>
    <property type="molecule type" value="Genomic_DNA"/>
</dbReference>
<dbReference type="Proteomes" id="UP001558713">
    <property type="component" value="Unassembled WGS sequence"/>
</dbReference>
<sequence length="374" mass="43206">MLYLMKQRVGTGVLTSQSKEMMEVSVLYLENLVTMASKKQGRMSKQSKSLKIRGNFDNESVTSHEHETEILDVHNQSPPVLRRVSQRQTVMPKYLEDYILLIEEEGERLLLCLNDEPRDFSEAKESKDWILACEDEIHLIIKNQTWNLVDLPYGAKPISLKWVIKLKCNSDGSINKHKARIVAKGYVQQRGVDFDEVFAPVARLETIRLLINLAASNGWEIHHLDVKTAFLHGELKETVYVTQPEGFEEKGCEDKVYKLKKALYGPRAWNDKLNKILKELKFEKCSKEPSVYRKVVSENLLLVAVYVDDLFVTGTNIKIIDVFKKEMSSKFEMSDLGKLTYYLGMEVCQHEGGITLNQERYALKNPRRSWDERV</sequence>
<evidence type="ECO:0000313" key="2">
    <source>
        <dbReference type="EMBL" id="KAL1215284.1"/>
    </source>
</evidence>
<evidence type="ECO:0000313" key="3">
    <source>
        <dbReference type="Proteomes" id="UP001558713"/>
    </source>
</evidence>